<evidence type="ECO:0000313" key="1">
    <source>
        <dbReference type="EMBL" id="KAJ7550344.1"/>
    </source>
</evidence>
<name>A0ACC2D860_DIPCM</name>
<protein>
    <submittedName>
        <fullName evidence="1">Uncharacterized protein</fullName>
    </submittedName>
</protein>
<organism evidence="1 2">
    <name type="scientific">Diphasiastrum complanatum</name>
    <name type="common">Issler's clubmoss</name>
    <name type="synonym">Lycopodium complanatum</name>
    <dbReference type="NCBI Taxonomy" id="34168"/>
    <lineage>
        <taxon>Eukaryota</taxon>
        <taxon>Viridiplantae</taxon>
        <taxon>Streptophyta</taxon>
        <taxon>Embryophyta</taxon>
        <taxon>Tracheophyta</taxon>
        <taxon>Lycopodiopsida</taxon>
        <taxon>Lycopodiales</taxon>
        <taxon>Lycopodiaceae</taxon>
        <taxon>Lycopodioideae</taxon>
        <taxon>Diphasiastrum</taxon>
    </lineage>
</organism>
<proteinExistence type="predicted"/>
<comment type="caution">
    <text evidence="1">The sequence shown here is derived from an EMBL/GenBank/DDBJ whole genome shotgun (WGS) entry which is preliminary data.</text>
</comment>
<evidence type="ECO:0000313" key="2">
    <source>
        <dbReference type="Proteomes" id="UP001162992"/>
    </source>
</evidence>
<dbReference type="EMBL" id="CM055098">
    <property type="protein sequence ID" value="KAJ7550344.1"/>
    <property type="molecule type" value="Genomic_DNA"/>
</dbReference>
<sequence>MAPLTQADHGVPGLVFHSDDAVTRPPVPTLPASPHLHPQASSSSPSLVASKDVTIQPSSSSPSLWARIFLPRAAVATHKKLPIVVYFHGGGFVIYSCASSVYHRFCERLAKDTNTIVVSVEYRLAPEHRLPAAYEDALMALKWVQMELASVEAGRSCEPWLASHADPSRCFLMGDSAGGNIVHHLSLRVAHMDLKPLKILGQILVQPFFAGIARTSQELLLANDKILSLKTNDILWKFALPKDADRDHPMCNPLLSPSSNLKDICLPKALIVVGGRDPVCERQVQYSKLLKDAGKDIKLIVYEEARHAFQLFGFNQEADLLFDELDMFLQTKMASKI</sequence>
<reference evidence="2" key="1">
    <citation type="journal article" date="2024" name="Proc. Natl. Acad. Sci. U.S.A.">
        <title>Extraordinary preservation of gene collinearity over three hundred million years revealed in homosporous lycophytes.</title>
        <authorList>
            <person name="Li C."/>
            <person name="Wickell D."/>
            <person name="Kuo L.Y."/>
            <person name="Chen X."/>
            <person name="Nie B."/>
            <person name="Liao X."/>
            <person name="Peng D."/>
            <person name="Ji J."/>
            <person name="Jenkins J."/>
            <person name="Williams M."/>
            <person name="Shu S."/>
            <person name="Plott C."/>
            <person name="Barry K."/>
            <person name="Rajasekar S."/>
            <person name="Grimwood J."/>
            <person name="Han X."/>
            <person name="Sun S."/>
            <person name="Hou Z."/>
            <person name="He W."/>
            <person name="Dai G."/>
            <person name="Sun C."/>
            <person name="Schmutz J."/>
            <person name="Leebens-Mack J.H."/>
            <person name="Li F.W."/>
            <person name="Wang L."/>
        </authorList>
    </citation>
    <scope>NUCLEOTIDE SEQUENCE [LARGE SCALE GENOMIC DNA]</scope>
    <source>
        <strain evidence="2">cv. PW_Plant_1</strain>
    </source>
</reference>
<gene>
    <name evidence="1" type="ORF">O6H91_07G096000</name>
</gene>
<keyword evidence="2" id="KW-1185">Reference proteome</keyword>
<accession>A0ACC2D860</accession>
<dbReference type="Proteomes" id="UP001162992">
    <property type="component" value="Chromosome 7"/>
</dbReference>